<dbReference type="STRING" id="35752.SAMN05421541_1324"/>
<dbReference type="AlphaFoldDB" id="A0A1I2MNI4"/>
<dbReference type="Proteomes" id="UP000199645">
    <property type="component" value="Unassembled WGS sequence"/>
</dbReference>
<organism evidence="1 2">
    <name type="scientific">Actinoplanes philippinensis</name>
    <dbReference type="NCBI Taxonomy" id="35752"/>
    <lineage>
        <taxon>Bacteria</taxon>
        <taxon>Bacillati</taxon>
        <taxon>Actinomycetota</taxon>
        <taxon>Actinomycetes</taxon>
        <taxon>Micromonosporales</taxon>
        <taxon>Micromonosporaceae</taxon>
        <taxon>Actinoplanes</taxon>
    </lineage>
</organism>
<gene>
    <name evidence="1" type="ORF">SAMN05421541_1324</name>
</gene>
<evidence type="ECO:0000313" key="1">
    <source>
        <dbReference type="EMBL" id="SFF93013.1"/>
    </source>
</evidence>
<name>A0A1I2MNI4_9ACTN</name>
<sequence>MWSSLWAKRADAQIRFDLSADGSGTRLGWALFVVEPLPDFSNLGHMRKRINELINANLRFTFGQ</sequence>
<proteinExistence type="predicted"/>
<accession>A0A1I2MNI4</accession>
<protein>
    <recommendedName>
        <fullName evidence="3">Polyketide cyclase / dehydrase and lipid transport</fullName>
    </recommendedName>
</protein>
<keyword evidence="2" id="KW-1185">Reference proteome</keyword>
<evidence type="ECO:0008006" key="3">
    <source>
        <dbReference type="Google" id="ProtNLM"/>
    </source>
</evidence>
<evidence type="ECO:0000313" key="2">
    <source>
        <dbReference type="Proteomes" id="UP000199645"/>
    </source>
</evidence>
<reference evidence="1 2" key="1">
    <citation type="submission" date="2016-10" db="EMBL/GenBank/DDBJ databases">
        <authorList>
            <person name="de Groot N.N."/>
        </authorList>
    </citation>
    <scope>NUCLEOTIDE SEQUENCE [LARGE SCALE GENOMIC DNA]</scope>
    <source>
        <strain evidence="1 2">DSM 43019</strain>
    </source>
</reference>
<dbReference type="EMBL" id="FONV01000032">
    <property type="protein sequence ID" value="SFF93013.1"/>
    <property type="molecule type" value="Genomic_DNA"/>
</dbReference>